<reference evidence="11" key="1">
    <citation type="submission" date="2017-02" db="EMBL/GenBank/DDBJ databases">
        <authorList>
            <person name="Varghese N."/>
            <person name="Submissions S."/>
        </authorList>
    </citation>
    <scope>NUCLEOTIDE SEQUENCE [LARGE SCALE GENOMIC DNA]</scope>
    <source>
        <strain evidence="11">ATCC 27094</strain>
    </source>
</reference>
<dbReference type="Gene3D" id="1.10.540.10">
    <property type="entry name" value="Acyl-CoA dehydrogenase/oxidase, N-terminal domain"/>
    <property type="match status" value="1"/>
</dbReference>
<keyword evidence="11" id="KW-1185">Reference proteome</keyword>
<dbReference type="InterPro" id="IPR036250">
    <property type="entry name" value="AcylCo_DH-like_C"/>
</dbReference>
<dbReference type="InterPro" id="IPR009075">
    <property type="entry name" value="AcylCo_DH/oxidase_C"/>
</dbReference>
<keyword evidence="5 6" id="KW-0560">Oxidoreductase</keyword>
<dbReference type="SUPFAM" id="SSF56645">
    <property type="entry name" value="Acyl-CoA dehydrogenase NM domain-like"/>
    <property type="match status" value="1"/>
</dbReference>
<dbReference type="Pfam" id="PF00441">
    <property type="entry name" value="Acyl-CoA_dh_1"/>
    <property type="match status" value="1"/>
</dbReference>
<dbReference type="InterPro" id="IPR046373">
    <property type="entry name" value="Acyl-CoA_Oxase/DH_mid-dom_sf"/>
</dbReference>
<dbReference type="InterPro" id="IPR013786">
    <property type="entry name" value="AcylCoA_DH/ox_N"/>
</dbReference>
<dbReference type="SUPFAM" id="SSF47203">
    <property type="entry name" value="Acyl-CoA dehydrogenase C-terminal domain-like"/>
    <property type="match status" value="1"/>
</dbReference>
<dbReference type="OrthoDB" id="9775090at2"/>
<feature type="domain" description="Acyl-CoA dehydrogenase/oxidase C-terminal" evidence="7">
    <location>
        <begin position="237"/>
        <end position="400"/>
    </location>
</feature>
<keyword evidence="3 6" id="KW-0285">Flavoprotein</keyword>
<dbReference type="GO" id="GO:0016627">
    <property type="term" value="F:oxidoreductase activity, acting on the CH-CH group of donors"/>
    <property type="evidence" value="ECO:0007669"/>
    <property type="project" value="InterPro"/>
</dbReference>
<dbReference type="Proteomes" id="UP000190092">
    <property type="component" value="Unassembled WGS sequence"/>
</dbReference>
<dbReference type="AlphaFoldDB" id="A0A1T4KZJ7"/>
<dbReference type="GO" id="GO:0005886">
    <property type="term" value="C:plasma membrane"/>
    <property type="evidence" value="ECO:0007669"/>
    <property type="project" value="TreeGrafter"/>
</dbReference>
<keyword evidence="4 6" id="KW-0274">FAD</keyword>
<proteinExistence type="inferred from homology"/>
<evidence type="ECO:0000256" key="2">
    <source>
        <dbReference type="ARBA" id="ARBA00009347"/>
    </source>
</evidence>
<evidence type="ECO:0000256" key="1">
    <source>
        <dbReference type="ARBA" id="ARBA00001974"/>
    </source>
</evidence>
<comment type="cofactor">
    <cofactor evidence="1 6">
        <name>FAD</name>
        <dbReference type="ChEBI" id="CHEBI:57692"/>
    </cofactor>
</comment>
<gene>
    <name evidence="10" type="ORF">SAMN02745126_01264</name>
</gene>
<dbReference type="InterPro" id="IPR052161">
    <property type="entry name" value="Mycobact_Acyl-CoA_DH"/>
</dbReference>
<evidence type="ECO:0000256" key="5">
    <source>
        <dbReference type="ARBA" id="ARBA00023002"/>
    </source>
</evidence>
<dbReference type="Gene3D" id="2.40.110.10">
    <property type="entry name" value="Butyryl-CoA Dehydrogenase, subunit A, domain 2"/>
    <property type="match status" value="1"/>
</dbReference>
<dbReference type="PANTHER" id="PTHR43292">
    <property type="entry name" value="ACYL-COA DEHYDROGENASE"/>
    <property type="match status" value="1"/>
</dbReference>
<dbReference type="GO" id="GO:0050660">
    <property type="term" value="F:flavin adenine dinucleotide binding"/>
    <property type="evidence" value="ECO:0007669"/>
    <property type="project" value="InterPro"/>
</dbReference>
<accession>A0A1T4KZJ7</accession>
<dbReference type="Gene3D" id="1.20.140.10">
    <property type="entry name" value="Butyryl-CoA Dehydrogenase, subunit A, domain 3"/>
    <property type="match status" value="1"/>
</dbReference>
<evidence type="ECO:0000259" key="8">
    <source>
        <dbReference type="Pfam" id="PF02770"/>
    </source>
</evidence>
<feature type="domain" description="Acyl-CoA dehydrogenase/oxidase N-terminal" evidence="9">
    <location>
        <begin position="7"/>
        <end position="121"/>
    </location>
</feature>
<dbReference type="FunFam" id="2.40.110.10:FF:000011">
    <property type="entry name" value="Acyl-CoA dehydrogenase FadE34"/>
    <property type="match status" value="1"/>
</dbReference>
<sequence length="403" mass="45308">MDLTFGKEELAFQQEVRDWLKENLTPEIVGELKVARNAYLPKERLIDWQKRLARKGWLCTGWPKEFGGPGFTTTQKYIFEMEMARAGAPGTSPFGPKMCAPVIMKYGSPEQKARHLPPMLNSDLIWCQGYSEPGSGSDLASLRTRAVREGDYYIINGQKTWTTLAQTADWIFCLVRTSTEGKPQEGISFLLIDMKTPGISVEPIITADGNRAGTQEVNSVFFTDVKVPVENRVGEENKGWTYAKYLLEFERGGNPYSPRLRSSFERLKRLASSMEEGEGSILADHAWREKLARMDIEISGLEMFEQEFYSKLASGQNPGPLSSMIKLRGTEVMQQVQEYCVEAAGWYSMPFPEQRAWNANVAPIGPEGVDVLAPRYFNGRKMTIYGGSSEVQRGIMSKVMLGL</sequence>
<evidence type="ECO:0000259" key="7">
    <source>
        <dbReference type="Pfam" id="PF00441"/>
    </source>
</evidence>
<evidence type="ECO:0000256" key="3">
    <source>
        <dbReference type="ARBA" id="ARBA00022630"/>
    </source>
</evidence>
<evidence type="ECO:0000256" key="4">
    <source>
        <dbReference type="ARBA" id="ARBA00022827"/>
    </source>
</evidence>
<evidence type="ECO:0000259" key="9">
    <source>
        <dbReference type="Pfam" id="PF02771"/>
    </source>
</evidence>
<name>A0A1T4KZJ7_9HYPH</name>
<dbReference type="InterPro" id="IPR037069">
    <property type="entry name" value="AcylCoA_DH/ox_N_sf"/>
</dbReference>
<evidence type="ECO:0000256" key="6">
    <source>
        <dbReference type="RuleBase" id="RU362125"/>
    </source>
</evidence>
<dbReference type="EMBL" id="FUWJ01000001">
    <property type="protein sequence ID" value="SJZ47895.1"/>
    <property type="molecule type" value="Genomic_DNA"/>
</dbReference>
<dbReference type="STRING" id="225324.SAMN02745126_01264"/>
<evidence type="ECO:0000313" key="11">
    <source>
        <dbReference type="Proteomes" id="UP000190092"/>
    </source>
</evidence>
<evidence type="ECO:0000313" key="10">
    <source>
        <dbReference type="EMBL" id="SJZ47895.1"/>
    </source>
</evidence>
<dbReference type="InterPro" id="IPR006091">
    <property type="entry name" value="Acyl-CoA_Oxase/DH_mid-dom"/>
</dbReference>
<comment type="similarity">
    <text evidence="2 6">Belongs to the acyl-CoA dehydrogenase family.</text>
</comment>
<protein>
    <submittedName>
        <fullName evidence="10">Acyl-CoA dehydrogenase</fullName>
    </submittedName>
</protein>
<dbReference type="Pfam" id="PF02771">
    <property type="entry name" value="Acyl-CoA_dh_N"/>
    <property type="match status" value="1"/>
</dbReference>
<feature type="domain" description="Acyl-CoA oxidase/dehydrogenase middle" evidence="8">
    <location>
        <begin position="127"/>
        <end position="213"/>
    </location>
</feature>
<organism evidence="10 11">
    <name type="scientific">Enhydrobacter aerosaccus</name>
    <dbReference type="NCBI Taxonomy" id="225324"/>
    <lineage>
        <taxon>Bacteria</taxon>
        <taxon>Pseudomonadati</taxon>
        <taxon>Pseudomonadota</taxon>
        <taxon>Alphaproteobacteria</taxon>
        <taxon>Hyphomicrobiales</taxon>
        <taxon>Enhydrobacter</taxon>
    </lineage>
</organism>
<dbReference type="InterPro" id="IPR009100">
    <property type="entry name" value="AcylCoA_DH/oxidase_NM_dom_sf"/>
</dbReference>
<dbReference type="PANTHER" id="PTHR43292:SF3">
    <property type="entry name" value="ACYL-COA DEHYDROGENASE FADE29"/>
    <property type="match status" value="1"/>
</dbReference>
<dbReference type="RefSeq" id="WP_085932912.1">
    <property type="nucleotide sequence ID" value="NZ_FUWJ01000001.1"/>
</dbReference>
<dbReference type="Pfam" id="PF02770">
    <property type="entry name" value="Acyl-CoA_dh_M"/>
    <property type="match status" value="1"/>
</dbReference>